<feature type="transmembrane region" description="Helical" evidence="5">
    <location>
        <begin position="271"/>
        <end position="289"/>
    </location>
</feature>
<reference evidence="6 7" key="1">
    <citation type="submission" date="2024-04" db="EMBL/GenBank/DDBJ databases">
        <title>Tritrichomonas musculus Genome.</title>
        <authorList>
            <person name="Alves-Ferreira E."/>
            <person name="Grigg M."/>
            <person name="Lorenzi H."/>
            <person name="Galac M."/>
        </authorList>
    </citation>
    <scope>NUCLEOTIDE SEQUENCE [LARGE SCALE GENOMIC DNA]</scope>
    <source>
        <strain evidence="6 7">EAF2021</strain>
    </source>
</reference>
<feature type="transmembrane region" description="Helical" evidence="5">
    <location>
        <begin position="137"/>
        <end position="159"/>
    </location>
</feature>
<keyword evidence="7" id="KW-1185">Reference proteome</keyword>
<feature type="transmembrane region" description="Helical" evidence="5">
    <location>
        <begin position="204"/>
        <end position="226"/>
    </location>
</feature>
<dbReference type="Gene3D" id="1.20.1250.20">
    <property type="entry name" value="MFS general substrate transporter like domains"/>
    <property type="match status" value="2"/>
</dbReference>
<evidence type="ECO:0000256" key="1">
    <source>
        <dbReference type="ARBA" id="ARBA00004370"/>
    </source>
</evidence>
<dbReference type="SUPFAM" id="SSF103473">
    <property type="entry name" value="MFS general substrate transporter"/>
    <property type="match status" value="1"/>
</dbReference>
<feature type="transmembrane region" description="Helical" evidence="5">
    <location>
        <begin position="48"/>
        <end position="70"/>
    </location>
</feature>
<dbReference type="PANTHER" id="PTHR48021">
    <property type="match status" value="1"/>
</dbReference>
<proteinExistence type="predicted"/>
<gene>
    <name evidence="6" type="ORF">M9Y10_030803</name>
</gene>
<evidence type="ECO:0000313" key="6">
    <source>
        <dbReference type="EMBL" id="KAK8840591.1"/>
    </source>
</evidence>
<dbReference type="Proteomes" id="UP001470230">
    <property type="component" value="Unassembled WGS sequence"/>
</dbReference>
<dbReference type="InterPro" id="IPR005828">
    <property type="entry name" value="MFS_sugar_transport-like"/>
</dbReference>
<keyword evidence="3 5" id="KW-1133">Transmembrane helix</keyword>
<evidence type="ECO:0000256" key="5">
    <source>
        <dbReference type="SAM" id="Phobius"/>
    </source>
</evidence>
<accession>A0ABR2H420</accession>
<protein>
    <submittedName>
        <fullName evidence="6">Glucose import</fullName>
    </submittedName>
</protein>
<evidence type="ECO:0000256" key="4">
    <source>
        <dbReference type="ARBA" id="ARBA00023136"/>
    </source>
</evidence>
<evidence type="ECO:0000313" key="7">
    <source>
        <dbReference type="Proteomes" id="UP001470230"/>
    </source>
</evidence>
<dbReference type="PANTHER" id="PTHR48021:SF1">
    <property type="entry name" value="GH07001P-RELATED"/>
    <property type="match status" value="1"/>
</dbReference>
<evidence type="ECO:0000256" key="2">
    <source>
        <dbReference type="ARBA" id="ARBA00022692"/>
    </source>
</evidence>
<feature type="transmembrane region" description="Helical" evidence="5">
    <location>
        <begin position="102"/>
        <end position="125"/>
    </location>
</feature>
<organism evidence="6 7">
    <name type="scientific">Tritrichomonas musculus</name>
    <dbReference type="NCBI Taxonomy" id="1915356"/>
    <lineage>
        <taxon>Eukaryota</taxon>
        <taxon>Metamonada</taxon>
        <taxon>Parabasalia</taxon>
        <taxon>Tritrichomonadida</taxon>
        <taxon>Tritrichomonadidae</taxon>
        <taxon>Tritrichomonas</taxon>
    </lineage>
</organism>
<keyword evidence="4 5" id="KW-0472">Membrane</keyword>
<feature type="transmembrane region" description="Helical" evidence="5">
    <location>
        <begin position="77"/>
        <end position="96"/>
    </location>
</feature>
<name>A0ABR2H420_9EUKA</name>
<keyword evidence="2 5" id="KW-0812">Transmembrane</keyword>
<dbReference type="Pfam" id="PF00083">
    <property type="entry name" value="Sugar_tr"/>
    <property type="match status" value="1"/>
</dbReference>
<comment type="caution">
    <text evidence="6">The sequence shown here is derived from an EMBL/GenBank/DDBJ whole genome shotgun (WGS) entry which is preliminary data.</text>
</comment>
<sequence length="399" mass="45523">MIFDRDSAFILFLLTLPFQYNLITDSLDLIISDMKNGRITGLSYYQNYFAKKIIMYCAIISTISFIFIFYKYRKVKLIISISFFVNGITWLIYFGVTDNTIYVLYIIRALQGFCLGIFQMIDIPYIMHFAKSTKQSFCGCLIQFSMFCGLFIMNLLFNFFNWKTVVIIFFLFSVFCGCLIWKVPELPIKPKSMTNEHIYHKEHIKPIFVMMTIMLLQQLSGITILLTQLSEMLVGIGVNIGEHLQTCLFDFVGALATMIAAFVSSAVSTRILWAFSALGLCIGLTIYCISIKTDTANWVGILGAFFYFLFYGLGEGPIPWYLCGTMFNDNVRIESSGINLCWNHFLAPIIDLIWDKLDDFGSQFGSIIFAIISCFIAIFFGLVFIPNDKSISIGDSTIM</sequence>
<feature type="transmembrane region" description="Helical" evidence="5">
    <location>
        <begin position="165"/>
        <end position="183"/>
    </location>
</feature>
<evidence type="ECO:0000256" key="3">
    <source>
        <dbReference type="ARBA" id="ARBA00022989"/>
    </source>
</evidence>
<feature type="transmembrane region" description="Helical" evidence="5">
    <location>
        <begin position="364"/>
        <end position="385"/>
    </location>
</feature>
<comment type="subcellular location">
    <subcellularLocation>
        <location evidence="1">Membrane</location>
    </subcellularLocation>
</comment>
<dbReference type="InterPro" id="IPR036259">
    <property type="entry name" value="MFS_trans_sf"/>
</dbReference>
<dbReference type="InterPro" id="IPR050549">
    <property type="entry name" value="MFS_Trehalose_Transporter"/>
</dbReference>
<feature type="transmembrane region" description="Helical" evidence="5">
    <location>
        <begin position="296"/>
        <end position="314"/>
    </location>
</feature>
<dbReference type="EMBL" id="JAPFFF010000045">
    <property type="protein sequence ID" value="KAK8840591.1"/>
    <property type="molecule type" value="Genomic_DNA"/>
</dbReference>